<evidence type="ECO:0008006" key="4">
    <source>
        <dbReference type="Google" id="ProtNLM"/>
    </source>
</evidence>
<accession>A0A2M7Z957</accession>
<organism evidence="2 3">
    <name type="scientific">Candidatus Kuenenbacteria bacterium CG_4_9_14_3_um_filter_39_14</name>
    <dbReference type="NCBI Taxonomy" id="1974616"/>
    <lineage>
        <taxon>Bacteria</taxon>
        <taxon>Candidatus Kueneniibacteriota</taxon>
    </lineage>
</organism>
<feature type="transmembrane region" description="Helical" evidence="1">
    <location>
        <begin position="277"/>
        <end position="299"/>
    </location>
</feature>
<feature type="transmembrane region" description="Helical" evidence="1">
    <location>
        <begin position="188"/>
        <end position="213"/>
    </location>
</feature>
<feature type="transmembrane region" description="Helical" evidence="1">
    <location>
        <begin position="336"/>
        <end position="354"/>
    </location>
</feature>
<feature type="transmembrane region" description="Helical" evidence="1">
    <location>
        <begin position="225"/>
        <end position="244"/>
    </location>
</feature>
<protein>
    <recommendedName>
        <fullName evidence="4">Glycosyltransferase RgtA/B/C/D-like domain-containing protein</fullName>
    </recommendedName>
</protein>
<feature type="transmembrane region" description="Helical" evidence="1">
    <location>
        <begin position="361"/>
        <end position="380"/>
    </location>
</feature>
<dbReference type="EMBL" id="PFVG01000047">
    <property type="protein sequence ID" value="PJA92110.1"/>
    <property type="molecule type" value="Genomic_DNA"/>
</dbReference>
<feature type="transmembrane region" description="Helical" evidence="1">
    <location>
        <begin position="104"/>
        <end position="124"/>
    </location>
</feature>
<keyword evidence="1" id="KW-1133">Transmembrane helix</keyword>
<name>A0A2M7Z957_9BACT</name>
<proteinExistence type="predicted"/>
<comment type="caution">
    <text evidence="2">The sequence shown here is derived from an EMBL/GenBank/DDBJ whole genome shotgun (WGS) entry which is preliminary data.</text>
</comment>
<evidence type="ECO:0000313" key="2">
    <source>
        <dbReference type="EMBL" id="PJA92110.1"/>
    </source>
</evidence>
<keyword evidence="1" id="KW-0472">Membrane</keyword>
<keyword evidence="1" id="KW-0812">Transmembrane</keyword>
<feature type="transmembrane region" description="Helical" evidence="1">
    <location>
        <begin position="136"/>
        <end position="155"/>
    </location>
</feature>
<gene>
    <name evidence="2" type="ORF">CO134_01830</name>
</gene>
<evidence type="ECO:0000313" key="3">
    <source>
        <dbReference type="Proteomes" id="UP000229569"/>
    </source>
</evidence>
<dbReference type="AlphaFoldDB" id="A0A2M7Z957"/>
<dbReference type="Proteomes" id="UP000229569">
    <property type="component" value="Unassembled WGS sequence"/>
</dbReference>
<sequence>MQIKNFKFTPENIIYILLAVSFFIGLRHALPMLTVVGDEMYFVGGVLRAMENHTILPAMGDVPYGILTYFANYFLIGIFLIILCPVYGFSLASLKLSLVMQPEIVYLIPRILSAFVSIGLLFIFNKILKKEFPDSRIRIFLLLLLFTNMLTTLILHTGKVWVASVFLALLSFYYLYRSLDAPKNKYIFLSIFFAFLAVANLPFFGFAFINLPILFFYHKKLRKRIIYYTFISLVIFTIILALNFSSTKTLIINQLTNYNPILGETIISDNLSVPASFWLNFKKILAFFPLLLITLLIIIKNKIKNKPLFIMAGLYFLAYYISLSILGTWSTSLDSYIRYSFPLAFFLILIISSFNIKFKKIFYFIALISLIYFIPTLYFLSAPTTFNQARNWIIKNLNQENIIIVNNINHLELPKNKASYELLTDYYCASKCQNVIEHDLNQEYKYIATDKYVRDDIKMPAGKEIYYLDYQTGDGQLMSSFTNPTESSFNLDGRMANYFDFAFFRIKNFGPDIYIYKK</sequence>
<feature type="transmembrane region" description="Helical" evidence="1">
    <location>
        <begin position="66"/>
        <end position="92"/>
    </location>
</feature>
<evidence type="ECO:0000256" key="1">
    <source>
        <dbReference type="SAM" id="Phobius"/>
    </source>
</evidence>
<feature type="transmembrane region" description="Helical" evidence="1">
    <location>
        <begin position="308"/>
        <end position="330"/>
    </location>
</feature>
<feature type="transmembrane region" description="Helical" evidence="1">
    <location>
        <begin position="12"/>
        <end position="30"/>
    </location>
</feature>
<feature type="transmembrane region" description="Helical" evidence="1">
    <location>
        <begin position="160"/>
        <end position="176"/>
    </location>
</feature>
<reference evidence="3" key="1">
    <citation type="submission" date="2017-09" db="EMBL/GenBank/DDBJ databases">
        <title>Depth-based differentiation of microbial function through sediment-hosted aquifers and enrichment of novel symbionts in the deep terrestrial subsurface.</title>
        <authorList>
            <person name="Probst A.J."/>
            <person name="Ladd B."/>
            <person name="Jarett J.K."/>
            <person name="Geller-Mcgrath D.E."/>
            <person name="Sieber C.M.K."/>
            <person name="Emerson J.B."/>
            <person name="Anantharaman K."/>
            <person name="Thomas B.C."/>
            <person name="Malmstrom R."/>
            <person name="Stieglmeier M."/>
            <person name="Klingl A."/>
            <person name="Woyke T."/>
            <person name="Ryan C.M."/>
            <person name="Banfield J.F."/>
        </authorList>
    </citation>
    <scope>NUCLEOTIDE SEQUENCE [LARGE SCALE GENOMIC DNA]</scope>
</reference>